<dbReference type="Proteomes" id="UP000494111">
    <property type="component" value="Unassembled WGS sequence"/>
</dbReference>
<evidence type="ECO:0000313" key="3">
    <source>
        <dbReference type="Proteomes" id="UP000494111"/>
    </source>
</evidence>
<name>A0A6S7AAQ0_9BURK</name>
<feature type="signal peptide" evidence="1">
    <location>
        <begin position="1"/>
        <end position="23"/>
    </location>
</feature>
<feature type="chain" id="PRO_5028901352" description="Type 1 fimbrial protein" evidence="1">
    <location>
        <begin position="24"/>
        <end position="107"/>
    </location>
</feature>
<proteinExistence type="predicted"/>
<accession>A0A6S7AAQ0</accession>
<organism evidence="2 3">
    <name type="scientific">Achromobacter deleyi</name>
    <dbReference type="NCBI Taxonomy" id="1353891"/>
    <lineage>
        <taxon>Bacteria</taxon>
        <taxon>Pseudomonadati</taxon>
        <taxon>Pseudomonadota</taxon>
        <taxon>Betaproteobacteria</taxon>
        <taxon>Burkholderiales</taxon>
        <taxon>Alcaligenaceae</taxon>
        <taxon>Achromobacter</taxon>
    </lineage>
</organism>
<dbReference type="RefSeq" id="WP_175193753.1">
    <property type="nucleotide sequence ID" value="NZ_CADIJO010000015.1"/>
</dbReference>
<protein>
    <recommendedName>
        <fullName evidence="4">Type 1 fimbrial protein</fullName>
    </recommendedName>
</protein>
<evidence type="ECO:0008006" key="4">
    <source>
        <dbReference type="Google" id="ProtNLM"/>
    </source>
</evidence>
<evidence type="ECO:0000256" key="1">
    <source>
        <dbReference type="SAM" id="SignalP"/>
    </source>
</evidence>
<dbReference type="EMBL" id="CADIJO010000015">
    <property type="protein sequence ID" value="CAB3722956.1"/>
    <property type="molecule type" value="Genomic_DNA"/>
</dbReference>
<evidence type="ECO:0000313" key="2">
    <source>
        <dbReference type="EMBL" id="CAB3722956.1"/>
    </source>
</evidence>
<dbReference type="AlphaFoldDB" id="A0A6S7AAQ0"/>
<reference evidence="2 3" key="1">
    <citation type="submission" date="2020-04" db="EMBL/GenBank/DDBJ databases">
        <authorList>
            <person name="De Canck E."/>
        </authorList>
    </citation>
    <scope>NUCLEOTIDE SEQUENCE [LARGE SCALE GENOMIC DNA]</scope>
    <source>
        <strain evidence="2 3">LMG 3458</strain>
    </source>
</reference>
<sequence length="107" mass="10891">MGISRSVRALLVSCAMAPAAALAAPSGGTIHFQGIITEPADCRVQVAGPPQAPTALARCPAPAGLAAADHAAWQASKVSVSTRTLVLRADAQGRPLQYGQVVTLTYQ</sequence>
<gene>
    <name evidence="2" type="ORF">LMG3458_04130</name>
</gene>
<keyword evidence="1" id="KW-0732">Signal</keyword>